<keyword evidence="3" id="KW-1185">Reference proteome</keyword>
<evidence type="ECO:0008006" key="4">
    <source>
        <dbReference type="Google" id="ProtNLM"/>
    </source>
</evidence>
<feature type="chain" id="PRO_5046045474" description="SH3 domain-containing protein" evidence="1">
    <location>
        <begin position="22"/>
        <end position="228"/>
    </location>
</feature>
<dbReference type="EMBL" id="JBHSCO010000007">
    <property type="protein sequence ID" value="MFC4393882.1"/>
    <property type="molecule type" value="Genomic_DNA"/>
</dbReference>
<comment type="caution">
    <text evidence="2">The sequence shown here is derived from an EMBL/GenBank/DDBJ whole genome shotgun (WGS) entry which is preliminary data.</text>
</comment>
<protein>
    <recommendedName>
        <fullName evidence="4">SH3 domain-containing protein</fullName>
    </recommendedName>
</protein>
<evidence type="ECO:0000313" key="3">
    <source>
        <dbReference type="Proteomes" id="UP001595719"/>
    </source>
</evidence>
<proteinExistence type="predicted"/>
<sequence>MKAISSILFVLFLNNAFGQFAVIKDNDGYVNIRTEASKGNNISDKLNNGFVVYCFEPKNNWINIDYSKNNKDRSGYLHKDRIQYLSEFTEIPLIKETQTKVVFEKDGFNISIESKKFELNLAKLIFSGKDKSFLKEINGKSFWGTDGEIPKKAYKSITVTLGNNSIELPKNSFDDLFEPTLFKTQINYDQKSDTLYITSSNSDGAGGYEIIWIIEKGKYKERKIAYGF</sequence>
<organism evidence="2 3">
    <name type="scientific">Flavobacterium quisquiliarum</name>
    <dbReference type="NCBI Taxonomy" id="1834436"/>
    <lineage>
        <taxon>Bacteria</taxon>
        <taxon>Pseudomonadati</taxon>
        <taxon>Bacteroidota</taxon>
        <taxon>Flavobacteriia</taxon>
        <taxon>Flavobacteriales</taxon>
        <taxon>Flavobacteriaceae</taxon>
        <taxon>Flavobacterium</taxon>
    </lineage>
</organism>
<evidence type="ECO:0000256" key="1">
    <source>
        <dbReference type="SAM" id="SignalP"/>
    </source>
</evidence>
<name>A0ABV8WCI1_9FLAO</name>
<keyword evidence="1" id="KW-0732">Signal</keyword>
<accession>A0ABV8WCI1</accession>
<feature type="signal peptide" evidence="1">
    <location>
        <begin position="1"/>
        <end position="21"/>
    </location>
</feature>
<gene>
    <name evidence="2" type="ORF">ACFOY0_23015</name>
</gene>
<reference evidence="3" key="1">
    <citation type="journal article" date="2019" name="Int. J. Syst. Evol. Microbiol.">
        <title>The Global Catalogue of Microorganisms (GCM) 10K type strain sequencing project: providing services to taxonomists for standard genome sequencing and annotation.</title>
        <authorList>
            <consortium name="The Broad Institute Genomics Platform"/>
            <consortium name="The Broad Institute Genome Sequencing Center for Infectious Disease"/>
            <person name="Wu L."/>
            <person name="Ma J."/>
        </authorList>
    </citation>
    <scope>NUCLEOTIDE SEQUENCE [LARGE SCALE GENOMIC DNA]</scope>
    <source>
        <strain evidence="3">CGMCC 1.15345</strain>
    </source>
</reference>
<evidence type="ECO:0000313" key="2">
    <source>
        <dbReference type="EMBL" id="MFC4393882.1"/>
    </source>
</evidence>
<dbReference type="RefSeq" id="WP_179008018.1">
    <property type="nucleotide sequence ID" value="NZ_JBHSCO010000007.1"/>
</dbReference>
<dbReference type="Gene3D" id="2.30.30.40">
    <property type="entry name" value="SH3 Domains"/>
    <property type="match status" value="1"/>
</dbReference>
<dbReference type="Proteomes" id="UP001595719">
    <property type="component" value="Unassembled WGS sequence"/>
</dbReference>